<dbReference type="PRINTS" id="PR01944">
    <property type="entry name" value="INTLKN11FISH"/>
</dbReference>
<proteinExistence type="predicted"/>
<evidence type="ECO:0000256" key="1">
    <source>
        <dbReference type="SAM" id="SignalP"/>
    </source>
</evidence>
<dbReference type="InterPro" id="IPR020438">
    <property type="entry name" value="IL-11"/>
</dbReference>
<keyword evidence="1" id="KW-0732">Signal</keyword>
<comment type="caution">
    <text evidence="2">The sequence shown here is derived from an EMBL/GenBank/DDBJ whole genome shotgun (WGS) entry which is preliminary data.</text>
</comment>
<dbReference type="GO" id="GO:0008083">
    <property type="term" value="F:growth factor activity"/>
    <property type="evidence" value="ECO:0007669"/>
    <property type="project" value="TreeGrafter"/>
</dbReference>
<evidence type="ECO:0000313" key="3">
    <source>
        <dbReference type="Proteomes" id="UP001314229"/>
    </source>
</evidence>
<dbReference type="Pfam" id="PF07400">
    <property type="entry name" value="IL11"/>
    <property type="match status" value="1"/>
</dbReference>
<dbReference type="Proteomes" id="UP001314229">
    <property type="component" value="Unassembled WGS sequence"/>
</dbReference>
<gene>
    <name evidence="2" type="ORF">FSCOSCO3_A010711</name>
</gene>
<dbReference type="GO" id="GO:0005737">
    <property type="term" value="C:cytoplasm"/>
    <property type="evidence" value="ECO:0007669"/>
    <property type="project" value="TreeGrafter"/>
</dbReference>
<dbReference type="PRINTS" id="PR01927">
    <property type="entry name" value="INTRLEUKIN11"/>
</dbReference>
<dbReference type="SUPFAM" id="SSF47266">
    <property type="entry name" value="4-helical cytokines"/>
    <property type="match status" value="1"/>
</dbReference>
<dbReference type="Gene3D" id="1.20.1250.10">
    <property type="match status" value="1"/>
</dbReference>
<dbReference type="AlphaFoldDB" id="A0AAV1QA23"/>
<reference evidence="2 3" key="1">
    <citation type="submission" date="2024-01" db="EMBL/GenBank/DDBJ databases">
        <authorList>
            <person name="Alioto T."/>
            <person name="Alioto T."/>
            <person name="Gomez Garrido J."/>
        </authorList>
    </citation>
    <scope>NUCLEOTIDE SEQUENCE [LARGE SCALE GENOMIC DNA]</scope>
</reference>
<accession>A0AAV1QA23</accession>
<dbReference type="GO" id="GO:0008284">
    <property type="term" value="P:positive regulation of cell population proliferation"/>
    <property type="evidence" value="ECO:0007669"/>
    <property type="project" value="TreeGrafter"/>
</dbReference>
<dbReference type="PANTHER" id="PTHR16922">
    <property type="entry name" value="INTERLEUKIN 11"/>
    <property type="match status" value="1"/>
</dbReference>
<protein>
    <submittedName>
        <fullName evidence="2">Sialic acid-binding Ig-like lectin 9</fullName>
    </submittedName>
</protein>
<dbReference type="InterPro" id="IPR022356">
    <property type="entry name" value="IL-11_fish"/>
</dbReference>
<dbReference type="EMBL" id="CAWUFR010000678">
    <property type="protein sequence ID" value="CAK6980349.1"/>
    <property type="molecule type" value="Genomic_DNA"/>
</dbReference>
<name>A0AAV1QA23_SCOSC</name>
<dbReference type="GO" id="GO:0043410">
    <property type="term" value="P:positive regulation of MAPK cascade"/>
    <property type="evidence" value="ECO:0007669"/>
    <property type="project" value="TreeGrafter"/>
</dbReference>
<feature type="chain" id="PRO_5043763154" evidence="1">
    <location>
        <begin position="33"/>
        <end position="208"/>
    </location>
</feature>
<dbReference type="GO" id="GO:0005125">
    <property type="term" value="F:cytokine activity"/>
    <property type="evidence" value="ECO:0007669"/>
    <property type="project" value="TreeGrafter"/>
</dbReference>
<evidence type="ECO:0000313" key="2">
    <source>
        <dbReference type="EMBL" id="CAK6980349.1"/>
    </source>
</evidence>
<organism evidence="2 3">
    <name type="scientific">Scomber scombrus</name>
    <name type="common">Atlantic mackerel</name>
    <name type="synonym">Scomber vernalis</name>
    <dbReference type="NCBI Taxonomy" id="13677"/>
    <lineage>
        <taxon>Eukaryota</taxon>
        <taxon>Metazoa</taxon>
        <taxon>Chordata</taxon>
        <taxon>Craniata</taxon>
        <taxon>Vertebrata</taxon>
        <taxon>Euteleostomi</taxon>
        <taxon>Actinopterygii</taxon>
        <taxon>Neopterygii</taxon>
        <taxon>Teleostei</taxon>
        <taxon>Neoteleostei</taxon>
        <taxon>Acanthomorphata</taxon>
        <taxon>Pelagiaria</taxon>
        <taxon>Scombriformes</taxon>
        <taxon>Scombridae</taxon>
        <taxon>Scomber</taxon>
    </lineage>
</organism>
<sequence>MCETQDFLFIPESYTLLLQLLLLAELFVHSSSRPVSSNSLCNTFKSMIPQVESLMRLSKKLHDLTDDELIDVVAVENRLDSLPHMHHTAAHFDSVKVNESLSQLYVYTQAFKLHVEWLKTAKINVSLSSGSAEGANTHLLHLSSLLSTSLQQINEEVPQLPSPSLPVVSTAFDVLKFSIEISERLQVFCHWSKRVLRYLQKTSHCPRH</sequence>
<keyword evidence="3" id="KW-1185">Reference proteome</keyword>
<feature type="signal peptide" evidence="1">
    <location>
        <begin position="1"/>
        <end position="32"/>
    </location>
</feature>
<dbReference type="PANTHER" id="PTHR16922:SF0">
    <property type="entry name" value="INTERLEUKIN-11"/>
    <property type="match status" value="1"/>
</dbReference>
<dbReference type="InterPro" id="IPR009079">
    <property type="entry name" value="4_helix_cytokine-like_core"/>
</dbReference>